<evidence type="ECO:0000313" key="10">
    <source>
        <dbReference type="Proteomes" id="UP000000851"/>
    </source>
</evidence>
<evidence type="ECO:0000256" key="2">
    <source>
        <dbReference type="ARBA" id="ARBA00022525"/>
    </source>
</evidence>
<evidence type="ECO:0000256" key="7">
    <source>
        <dbReference type="ARBA" id="ARBA00023326"/>
    </source>
</evidence>
<accession>C7Q4Z7</accession>
<gene>
    <name evidence="9" type="ordered locus">Caci_5085</name>
</gene>
<dbReference type="PROSITE" id="PS51257">
    <property type="entry name" value="PROKAR_LIPOPROTEIN"/>
    <property type="match status" value="1"/>
</dbReference>
<feature type="signal peptide" evidence="8">
    <location>
        <begin position="1"/>
        <end position="22"/>
    </location>
</feature>
<evidence type="ECO:0000256" key="8">
    <source>
        <dbReference type="SAM" id="SignalP"/>
    </source>
</evidence>
<evidence type="ECO:0000256" key="5">
    <source>
        <dbReference type="ARBA" id="ARBA00022801"/>
    </source>
</evidence>
<dbReference type="OrthoDB" id="9767239at2"/>
<keyword evidence="4 8" id="KW-0732">Signal</keyword>
<dbReference type="GO" id="GO:0030600">
    <property type="term" value="F:feruloyl esterase activity"/>
    <property type="evidence" value="ECO:0007669"/>
    <property type="project" value="InterPro"/>
</dbReference>
<evidence type="ECO:0000256" key="1">
    <source>
        <dbReference type="ARBA" id="ARBA00004613"/>
    </source>
</evidence>
<dbReference type="RefSeq" id="WP_015793674.1">
    <property type="nucleotide sequence ID" value="NC_013131.1"/>
</dbReference>
<evidence type="ECO:0000313" key="9">
    <source>
        <dbReference type="EMBL" id="ACU73945.1"/>
    </source>
</evidence>
<reference evidence="9 10" key="1">
    <citation type="journal article" date="2009" name="Stand. Genomic Sci.">
        <title>Complete genome sequence of Catenulispora acidiphila type strain (ID 139908).</title>
        <authorList>
            <person name="Copeland A."/>
            <person name="Lapidus A."/>
            <person name="Glavina Del Rio T."/>
            <person name="Nolan M."/>
            <person name="Lucas S."/>
            <person name="Chen F."/>
            <person name="Tice H."/>
            <person name="Cheng J.F."/>
            <person name="Bruce D."/>
            <person name="Goodwin L."/>
            <person name="Pitluck S."/>
            <person name="Mikhailova N."/>
            <person name="Pati A."/>
            <person name="Ivanova N."/>
            <person name="Mavromatis K."/>
            <person name="Chen A."/>
            <person name="Palaniappan K."/>
            <person name="Chain P."/>
            <person name="Land M."/>
            <person name="Hauser L."/>
            <person name="Chang Y.J."/>
            <person name="Jeffries C.D."/>
            <person name="Chertkov O."/>
            <person name="Brettin T."/>
            <person name="Detter J.C."/>
            <person name="Han C."/>
            <person name="Ali Z."/>
            <person name="Tindall B.J."/>
            <person name="Goker M."/>
            <person name="Bristow J."/>
            <person name="Eisen J.A."/>
            <person name="Markowitz V."/>
            <person name="Hugenholtz P."/>
            <person name="Kyrpides N.C."/>
            <person name="Klenk H.P."/>
        </authorList>
    </citation>
    <scope>NUCLEOTIDE SEQUENCE [LARGE SCALE GENOMIC DNA]</scope>
    <source>
        <strain evidence="10">DSM 44928 / JCM 14897 / NBRC 102108 / NRRL B-24433 / ID139908</strain>
    </source>
</reference>
<evidence type="ECO:0000256" key="6">
    <source>
        <dbReference type="ARBA" id="ARBA00023277"/>
    </source>
</evidence>
<dbReference type="GO" id="GO:0005576">
    <property type="term" value="C:extracellular region"/>
    <property type="evidence" value="ECO:0007669"/>
    <property type="project" value="UniProtKB-SubCell"/>
</dbReference>
<dbReference type="Pfam" id="PF10503">
    <property type="entry name" value="Esterase_PHB"/>
    <property type="match status" value="1"/>
</dbReference>
<protein>
    <submittedName>
        <fullName evidence="9">Polyhydroxybutyrate depolymerase</fullName>
    </submittedName>
</protein>
<dbReference type="STRING" id="479433.Caci_5085"/>
<dbReference type="Gene3D" id="3.40.50.1820">
    <property type="entry name" value="alpha/beta hydrolase"/>
    <property type="match status" value="1"/>
</dbReference>
<keyword evidence="3" id="KW-0858">Xylan degradation</keyword>
<keyword evidence="2" id="KW-0964">Secreted</keyword>
<keyword evidence="10" id="KW-1185">Reference proteome</keyword>
<evidence type="ECO:0000256" key="3">
    <source>
        <dbReference type="ARBA" id="ARBA00022651"/>
    </source>
</evidence>
<evidence type="ECO:0000256" key="4">
    <source>
        <dbReference type="ARBA" id="ARBA00022729"/>
    </source>
</evidence>
<feature type="chain" id="PRO_5038805034" evidence="8">
    <location>
        <begin position="23"/>
        <end position="313"/>
    </location>
</feature>
<dbReference type="PANTHER" id="PTHR38050">
    <property type="match status" value="1"/>
</dbReference>
<name>C7Q4Z7_CATAD</name>
<dbReference type="InParanoid" id="C7Q4Z7"/>
<dbReference type="AlphaFoldDB" id="C7Q4Z7"/>
<keyword evidence="6" id="KW-0119">Carbohydrate metabolism</keyword>
<dbReference type="GO" id="GO:0045493">
    <property type="term" value="P:xylan catabolic process"/>
    <property type="evidence" value="ECO:0007669"/>
    <property type="project" value="UniProtKB-KW"/>
</dbReference>
<dbReference type="InterPro" id="IPR029058">
    <property type="entry name" value="AB_hydrolase_fold"/>
</dbReference>
<comment type="subcellular location">
    <subcellularLocation>
        <location evidence="1">Secreted</location>
    </subcellularLocation>
</comment>
<dbReference type="eggNOG" id="COG3509">
    <property type="taxonomic scope" value="Bacteria"/>
</dbReference>
<dbReference type="InterPro" id="IPR010126">
    <property type="entry name" value="Esterase_phb"/>
</dbReference>
<dbReference type="SUPFAM" id="SSF53474">
    <property type="entry name" value="alpha/beta-Hydrolases"/>
    <property type="match status" value="1"/>
</dbReference>
<sequence length="313" mass="32607" precursor="true">MRRSAFTAAVAAMWLVLATALAGCQSRTHASPVPSSAPVGGSAQSIKIGGATRTFHLYRPHNLPARAPLVVMLHGGFGTGTQAEQDYGWDQEADRDGFVVVYPDGVDHAWNTGGGCCGNPAEQNTDDVGFIKAMIGAIQGEVPIDPSRVYATGISNGGIMAYRLACDTNLFAAIGPDSATLLGTCPAPKPLSVLHIHGSADTRIPYNGGEGEGYAHINGPPVPSVVSTWRTIDSCTPPTTQTKDKVTTSTATCPDARTVELITITGAGHQWPGSPQRPVKKALLGSDTPSTALNATDVFWQFFAAHPKSDASG</sequence>
<dbReference type="PANTHER" id="PTHR38050:SF2">
    <property type="entry name" value="FERULOYL ESTERASE C-RELATED"/>
    <property type="match status" value="1"/>
</dbReference>
<dbReference type="FunCoup" id="C7Q4Z7">
    <property type="interactions" value="30"/>
</dbReference>
<dbReference type="HOGENOM" id="CLU_027551_4_0_11"/>
<proteinExistence type="predicted"/>
<keyword evidence="5" id="KW-0378">Hydrolase</keyword>
<dbReference type="EMBL" id="CP001700">
    <property type="protein sequence ID" value="ACU73945.1"/>
    <property type="molecule type" value="Genomic_DNA"/>
</dbReference>
<dbReference type="InterPro" id="IPR043595">
    <property type="entry name" value="FaeB/C/D"/>
</dbReference>
<dbReference type="Proteomes" id="UP000000851">
    <property type="component" value="Chromosome"/>
</dbReference>
<dbReference type="KEGG" id="cai:Caci_5085"/>
<organism evidence="9 10">
    <name type="scientific">Catenulispora acidiphila (strain DSM 44928 / JCM 14897 / NBRC 102108 / NRRL B-24433 / ID139908)</name>
    <dbReference type="NCBI Taxonomy" id="479433"/>
    <lineage>
        <taxon>Bacteria</taxon>
        <taxon>Bacillati</taxon>
        <taxon>Actinomycetota</taxon>
        <taxon>Actinomycetes</taxon>
        <taxon>Catenulisporales</taxon>
        <taxon>Catenulisporaceae</taxon>
        <taxon>Catenulispora</taxon>
    </lineage>
</organism>
<keyword evidence="7" id="KW-0624">Polysaccharide degradation</keyword>